<dbReference type="PROSITE" id="PS50240">
    <property type="entry name" value="TRYPSIN_DOM"/>
    <property type="match status" value="1"/>
</dbReference>
<keyword evidence="9" id="KW-1185">Reference proteome</keyword>
<evidence type="ECO:0000313" key="8">
    <source>
        <dbReference type="EMBL" id="CAL8091092.1"/>
    </source>
</evidence>
<comment type="caution">
    <text evidence="8">The sequence shown here is derived from an EMBL/GenBank/DDBJ whole genome shotgun (WGS) entry which is preliminary data.</text>
</comment>
<dbReference type="PANTHER" id="PTHR24260:SF136">
    <property type="entry name" value="GH08193P-RELATED"/>
    <property type="match status" value="1"/>
</dbReference>
<keyword evidence="1 6" id="KW-0645">Protease</keyword>
<evidence type="ECO:0000313" key="9">
    <source>
        <dbReference type="Proteomes" id="UP001642540"/>
    </source>
</evidence>
<accession>A0ABP1Q6C4</accession>
<keyword evidence="3 6" id="KW-0378">Hydrolase</keyword>
<dbReference type="InterPro" id="IPR001314">
    <property type="entry name" value="Peptidase_S1A"/>
</dbReference>
<dbReference type="InterPro" id="IPR043504">
    <property type="entry name" value="Peptidase_S1_PA_chymotrypsin"/>
</dbReference>
<dbReference type="SMART" id="SM00680">
    <property type="entry name" value="CLIP"/>
    <property type="match status" value="1"/>
</dbReference>
<evidence type="ECO:0000256" key="6">
    <source>
        <dbReference type="RuleBase" id="RU366078"/>
    </source>
</evidence>
<evidence type="ECO:0000256" key="5">
    <source>
        <dbReference type="ARBA" id="ARBA00023157"/>
    </source>
</evidence>
<dbReference type="SUPFAM" id="SSF50494">
    <property type="entry name" value="Trypsin-like serine proteases"/>
    <property type="match status" value="1"/>
</dbReference>
<evidence type="ECO:0000256" key="1">
    <source>
        <dbReference type="ARBA" id="ARBA00022670"/>
    </source>
</evidence>
<name>A0ABP1Q6C4_9HEXA</name>
<keyword evidence="4 6" id="KW-0720">Serine protease</keyword>
<keyword evidence="2" id="KW-0732">Signal</keyword>
<dbReference type="Pfam" id="PF00089">
    <property type="entry name" value="Trypsin"/>
    <property type="match status" value="1"/>
</dbReference>
<dbReference type="PANTHER" id="PTHR24260">
    <property type="match status" value="1"/>
</dbReference>
<proteinExistence type="inferred from homology"/>
<organism evidence="8 9">
    <name type="scientific">Orchesella dallaii</name>
    <dbReference type="NCBI Taxonomy" id="48710"/>
    <lineage>
        <taxon>Eukaryota</taxon>
        <taxon>Metazoa</taxon>
        <taxon>Ecdysozoa</taxon>
        <taxon>Arthropoda</taxon>
        <taxon>Hexapoda</taxon>
        <taxon>Collembola</taxon>
        <taxon>Entomobryomorpha</taxon>
        <taxon>Entomobryoidea</taxon>
        <taxon>Orchesellidae</taxon>
        <taxon>Orchesellinae</taxon>
        <taxon>Orchesella</taxon>
    </lineage>
</organism>
<evidence type="ECO:0000259" key="7">
    <source>
        <dbReference type="PROSITE" id="PS50240"/>
    </source>
</evidence>
<keyword evidence="5" id="KW-1015">Disulfide bond</keyword>
<comment type="domain">
    <text evidence="6">The clip domain consists of 35-55 residues which are 'knitted' together usually by 3 conserved disulfide bonds forming a clip-like compact structure.</text>
</comment>
<gene>
    <name evidence="8" type="ORF">ODALV1_LOCUS7825</name>
</gene>
<keyword evidence="6" id="KW-0964">Secreted</keyword>
<comment type="similarity">
    <text evidence="6">Belongs to the peptidase S1 family. CLIP subfamily.</text>
</comment>
<dbReference type="InterPro" id="IPR051333">
    <property type="entry name" value="CLIP_Serine_Protease"/>
</dbReference>
<evidence type="ECO:0000256" key="2">
    <source>
        <dbReference type="ARBA" id="ARBA00022729"/>
    </source>
</evidence>
<dbReference type="Proteomes" id="UP001642540">
    <property type="component" value="Unassembled WGS sequence"/>
</dbReference>
<dbReference type="InterPro" id="IPR001254">
    <property type="entry name" value="Trypsin_dom"/>
</dbReference>
<evidence type="ECO:0000256" key="4">
    <source>
        <dbReference type="ARBA" id="ARBA00022825"/>
    </source>
</evidence>
<protein>
    <recommendedName>
        <fullName evidence="6">CLIP domain-containing serine protease</fullName>
        <ecNumber evidence="6">3.4.21.-</ecNumber>
    </recommendedName>
</protein>
<feature type="domain" description="Peptidase S1" evidence="7">
    <location>
        <begin position="221"/>
        <end position="416"/>
    </location>
</feature>
<dbReference type="EMBL" id="CAXLJM020000024">
    <property type="protein sequence ID" value="CAL8091092.1"/>
    <property type="molecule type" value="Genomic_DNA"/>
</dbReference>
<dbReference type="SMART" id="SM00020">
    <property type="entry name" value="Tryp_SPc"/>
    <property type="match status" value="1"/>
</dbReference>
<evidence type="ECO:0000256" key="3">
    <source>
        <dbReference type="ARBA" id="ARBA00022801"/>
    </source>
</evidence>
<comment type="subcellular location">
    <subcellularLocation>
        <location evidence="6">Secreted</location>
    </subcellularLocation>
</comment>
<sequence length="416" mass="48202">MVIMRLQNHTASNNRSIAWSRRELIWIIRSWKIALFSFAVLLQSASSEYTDDCRSVRGKLGTCVPLNTCPLFSNWLKERPLVKENIRQVVRYTCYFDIRNPKVCCPNDSLYRSQDGDEVGFRIGAPSRIPELKQDRKLIFPAQSISFPSPVSNTLKPLKTNNQHLPLSFPTDIPTRGKFINKNVDTYYKTDFRRHPNFRLIPNLSECSNAVKLDSLFETYGTYPWIALIGLKRRRSLDFDHFCAGIIINNKYILSSAHCYQHATPRYVRLGEYDLNTLIDDGNDYLPQSRREDVRIEKLTTHPEFNPITYANDIALIRLEKPLELNTTFIKPACLPFMNEYDMPKENRINMNNVNDFDGMSAWVAGWSRHSWDGLYSKGSNGSVIEEAFVDFTVHDKCRHDYPHMSALNARTQVRI</sequence>
<dbReference type="InterPro" id="IPR022700">
    <property type="entry name" value="CLIP"/>
</dbReference>
<dbReference type="Pfam" id="PF12032">
    <property type="entry name" value="CLIP"/>
    <property type="match status" value="1"/>
</dbReference>
<dbReference type="EC" id="3.4.21.-" evidence="6"/>
<dbReference type="InterPro" id="IPR009003">
    <property type="entry name" value="Peptidase_S1_PA"/>
</dbReference>
<dbReference type="InterPro" id="IPR038565">
    <property type="entry name" value="CLIP_sf"/>
</dbReference>
<reference evidence="8 9" key="1">
    <citation type="submission" date="2024-08" db="EMBL/GenBank/DDBJ databases">
        <authorList>
            <person name="Cucini C."/>
            <person name="Frati F."/>
        </authorList>
    </citation>
    <scope>NUCLEOTIDE SEQUENCE [LARGE SCALE GENOMIC DNA]</scope>
</reference>
<dbReference type="Gene3D" id="3.30.1640.30">
    <property type="match status" value="1"/>
</dbReference>
<dbReference type="PRINTS" id="PR00722">
    <property type="entry name" value="CHYMOTRYPSIN"/>
</dbReference>
<dbReference type="Gene3D" id="2.40.10.10">
    <property type="entry name" value="Trypsin-like serine proteases"/>
    <property type="match status" value="2"/>
</dbReference>